<reference evidence="3" key="1">
    <citation type="submission" date="2016-10" db="EMBL/GenBank/DDBJ databases">
        <authorList>
            <person name="Varghese N."/>
            <person name="Submissions S."/>
        </authorList>
    </citation>
    <scope>NUCLEOTIDE SEQUENCE [LARGE SCALE GENOMIC DNA]</scope>
    <source>
        <strain evidence="3">DSM 18733</strain>
    </source>
</reference>
<accession>A0A1H7QAY4</accession>
<dbReference type="OrthoDB" id="6400719at2"/>
<sequence length="108" mass="11927">MNPKVQSILSYLGILWLVAFFAGKEQRNDLSKYHLKQGLGLLIIALIFNTIVGVVLMIIPSLGTILSAVSIIFLILMVLGIITAANEVKKPLPVIGKLFEDKFDFIDK</sequence>
<organism evidence="2 3">
    <name type="scientific">Olivibacter domesticus</name>
    <name type="common">Pseudosphingobacterium domesticum</name>
    <dbReference type="NCBI Taxonomy" id="407022"/>
    <lineage>
        <taxon>Bacteria</taxon>
        <taxon>Pseudomonadati</taxon>
        <taxon>Bacteroidota</taxon>
        <taxon>Sphingobacteriia</taxon>
        <taxon>Sphingobacteriales</taxon>
        <taxon>Sphingobacteriaceae</taxon>
        <taxon>Olivibacter</taxon>
    </lineage>
</organism>
<feature type="transmembrane region" description="Helical" evidence="1">
    <location>
        <begin position="39"/>
        <end position="59"/>
    </location>
</feature>
<keyword evidence="1" id="KW-1133">Transmembrane helix</keyword>
<keyword evidence="1" id="KW-0812">Transmembrane</keyword>
<keyword evidence="3" id="KW-1185">Reference proteome</keyword>
<keyword evidence="1" id="KW-0472">Membrane</keyword>
<evidence type="ECO:0008006" key="4">
    <source>
        <dbReference type="Google" id="ProtNLM"/>
    </source>
</evidence>
<dbReference type="RefSeq" id="WP_093324629.1">
    <property type="nucleotide sequence ID" value="NZ_FOAF01000002.1"/>
</dbReference>
<gene>
    <name evidence="2" type="ORF">SAMN05661044_02507</name>
</gene>
<feature type="transmembrane region" description="Helical" evidence="1">
    <location>
        <begin position="65"/>
        <end position="85"/>
    </location>
</feature>
<dbReference type="EMBL" id="FOAF01000002">
    <property type="protein sequence ID" value="SEL44447.1"/>
    <property type="molecule type" value="Genomic_DNA"/>
</dbReference>
<dbReference type="AlphaFoldDB" id="A0A1H7QAY4"/>
<feature type="transmembrane region" description="Helical" evidence="1">
    <location>
        <begin position="6"/>
        <end position="23"/>
    </location>
</feature>
<evidence type="ECO:0000313" key="2">
    <source>
        <dbReference type="EMBL" id="SEL44447.1"/>
    </source>
</evidence>
<name>A0A1H7QAY4_OLID1</name>
<evidence type="ECO:0000256" key="1">
    <source>
        <dbReference type="SAM" id="Phobius"/>
    </source>
</evidence>
<evidence type="ECO:0000313" key="3">
    <source>
        <dbReference type="Proteomes" id="UP000199421"/>
    </source>
</evidence>
<dbReference type="STRING" id="407022.SAMN05661044_02507"/>
<protein>
    <recommendedName>
        <fullName evidence="4">Import component protein</fullName>
    </recommendedName>
</protein>
<dbReference type="Proteomes" id="UP000199421">
    <property type="component" value="Unassembled WGS sequence"/>
</dbReference>
<proteinExistence type="predicted"/>